<keyword evidence="1" id="KW-0812">Transmembrane</keyword>
<gene>
    <name evidence="2" type="ORF">OCTVUL_1B021015</name>
</gene>
<evidence type="ECO:0000313" key="3">
    <source>
        <dbReference type="Proteomes" id="UP001162480"/>
    </source>
</evidence>
<reference evidence="2" key="1">
    <citation type="submission" date="2023-08" db="EMBL/GenBank/DDBJ databases">
        <authorList>
            <person name="Alioto T."/>
            <person name="Alioto T."/>
            <person name="Gomez Garrido J."/>
        </authorList>
    </citation>
    <scope>NUCLEOTIDE SEQUENCE</scope>
</reference>
<feature type="transmembrane region" description="Helical" evidence="1">
    <location>
        <begin position="31"/>
        <end position="50"/>
    </location>
</feature>
<evidence type="ECO:0000313" key="2">
    <source>
        <dbReference type="EMBL" id="CAI9719438.1"/>
    </source>
</evidence>
<proteinExistence type="predicted"/>
<dbReference type="AlphaFoldDB" id="A0AA36F1J9"/>
<name>A0AA36F1J9_OCTVU</name>
<sequence>MKKHLLVQHEFYTFSHLLLGNIHDDCPDRRFNMNSILSFIFLGIYMMIALTEAGEVECPFDCQAELKRKHIALTYESMQKCNQEHCKCRYMCYKTHYGKITMDDYKKCAAGCP</sequence>
<dbReference type="EMBL" id="OX597816">
    <property type="protein sequence ID" value="CAI9719438.1"/>
    <property type="molecule type" value="Genomic_DNA"/>
</dbReference>
<keyword evidence="1" id="KW-1133">Transmembrane helix</keyword>
<keyword evidence="3" id="KW-1185">Reference proteome</keyword>
<keyword evidence="1" id="KW-0472">Membrane</keyword>
<accession>A0AA36F1J9</accession>
<evidence type="ECO:0000256" key="1">
    <source>
        <dbReference type="SAM" id="Phobius"/>
    </source>
</evidence>
<dbReference type="Proteomes" id="UP001162480">
    <property type="component" value="Chromosome 3"/>
</dbReference>
<protein>
    <submittedName>
        <fullName evidence="2">Uncharacterized protein</fullName>
    </submittedName>
</protein>
<organism evidence="2 3">
    <name type="scientific">Octopus vulgaris</name>
    <name type="common">Common octopus</name>
    <dbReference type="NCBI Taxonomy" id="6645"/>
    <lineage>
        <taxon>Eukaryota</taxon>
        <taxon>Metazoa</taxon>
        <taxon>Spiralia</taxon>
        <taxon>Lophotrochozoa</taxon>
        <taxon>Mollusca</taxon>
        <taxon>Cephalopoda</taxon>
        <taxon>Coleoidea</taxon>
        <taxon>Octopodiformes</taxon>
        <taxon>Octopoda</taxon>
        <taxon>Incirrata</taxon>
        <taxon>Octopodidae</taxon>
        <taxon>Octopus</taxon>
    </lineage>
</organism>